<dbReference type="EMBL" id="JAUJEA010000001">
    <property type="protein sequence ID" value="MDN5200652.1"/>
    <property type="molecule type" value="Genomic_DNA"/>
</dbReference>
<protein>
    <submittedName>
        <fullName evidence="1">Uncharacterized protein</fullName>
    </submittedName>
</protein>
<reference evidence="1" key="1">
    <citation type="submission" date="2023-06" db="EMBL/GenBank/DDBJ databases">
        <title>Genomic of Parafulvivirga corallium.</title>
        <authorList>
            <person name="Wang G."/>
        </authorList>
    </citation>
    <scope>NUCLEOTIDE SEQUENCE</scope>
    <source>
        <strain evidence="1">BMA10</strain>
    </source>
</reference>
<dbReference type="Proteomes" id="UP001172082">
    <property type="component" value="Unassembled WGS sequence"/>
</dbReference>
<organism evidence="1 2">
    <name type="scientific">Splendidivirga corallicola</name>
    <dbReference type="NCBI Taxonomy" id="3051826"/>
    <lineage>
        <taxon>Bacteria</taxon>
        <taxon>Pseudomonadati</taxon>
        <taxon>Bacteroidota</taxon>
        <taxon>Cytophagia</taxon>
        <taxon>Cytophagales</taxon>
        <taxon>Splendidivirgaceae</taxon>
        <taxon>Splendidivirga</taxon>
    </lineage>
</organism>
<dbReference type="RefSeq" id="WP_346750674.1">
    <property type="nucleotide sequence ID" value="NZ_JAUJEA010000001.1"/>
</dbReference>
<proteinExistence type="predicted"/>
<comment type="caution">
    <text evidence="1">The sequence shown here is derived from an EMBL/GenBank/DDBJ whole genome shotgun (WGS) entry which is preliminary data.</text>
</comment>
<evidence type="ECO:0000313" key="1">
    <source>
        <dbReference type="EMBL" id="MDN5200652.1"/>
    </source>
</evidence>
<keyword evidence="2" id="KW-1185">Reference proteome</keyword>
<evidence type="ECO:0000313" key="2">
    <source>
        <dbReference type="Proteomes" id="UP001172082"/>
    </source>
</evidence>
<accession>A0ABT8KIW3</accession>
<name>A0ABT8KIW3_9BACT</name>
<gene>
    <name evidence="1" type="ORF">QQ008_04745</name>
</gene>
<sequence>MGDRIANKELLRSRSFYSKCNSINVRSFPKGVYVETLNYTALYAQVNSSRNKCNLIMQKRADLMDKIGSFCCCFLPILYKLGSSKKSGEQLPFADYNPKELLIHCPSSTLPICFGLEEIA</sequence>